<dbReference type="STRING" id="407022.SAMN05661044_01164"/>
<evidence type="ECO:0000259" key="3">
    <source>
        <dbReference type="Pfam" id="PF17390"/>
    </source>
</evidence>
<dbReference type="InterPro" id="IPR035398">
    <property type="entry name" value="Bac_rhamnosid_C"/>
</dbReference>
<dbReference type="SUPFAM" id="SSF48208">
    <property type="entry name" value="Six-hairpin glycosidases"/>
    <property type="match status" value="1"/>
</dbReference>
<protein>
    <submittedName>
        <fullName evidence="4">Alpha-L-rhamnosidase</fullName>
    </submittedName>
</protein>
<dbReference type="RefSeq" id="WP_202907746.1">
    <property type="nucleotide sequence ID" value="NZ_FOAF01000001.1"/>
</dbReference>
<dbReference type="EMBL" id="FOAF01000001">
    <property type="protein sequence ID" value="SEK79436.1"/>
    <property type="molecule type" value="Genomic_DNA"/>
</dbReference>
<organism evidence="4 5">
    <name type="scientific">Olivibacter domesticus</name>
    <name type="common">Pseudosphingobacterium domesticum</name>
    <dbReference type="NCBI Taxonomy" id="407022"/>
    <lineage>
        <taxon>Bacteria</taxon>
        <taxon>Pseudomonadati</taxon>
        <taxon>Bacteroidota</taxon>
        <taxon>Sphingobacteriia</taxon>
        <taxon>Sphingobacteriales</taxon>
        <taxon>Sphingobacteriaceae</taxon>
        <taxon>Olivibacter</taxon>
    </lineage>
</organism>
<dbReference type="Gene3D" id="2.60.420.10">
    <property type="entry name" value="Maltose phosphorylase, domain 3"/>
    <property type="match status" value="1"/>
</dbReference>
<dbReference type="Pfam" id="PF17389">
    <property type="entry name" value="Bac_rhamnosid6H"/>
    <property type="match status" value="1"/>
</dbReference>
<dbReference type="Gene3D" id="2.60.120.260">
    <property type="entry name" value="Galactose-binding domain-like"/>
    <property type="match status" value="1"/>
</dbReference>
<keyword evidence="5" id="KW-1185">Reference proteome</keyword>
<accession>A0A1H7JYR9</accession>
<dbReference type="PANTHER" id="PTHR34987">
    <property type="entry name" value="C, PUTATIVE (AFU_ORTHOLOGUE AFUA_3G02880)-RELATED"/>
    <property type="match status" value="1"/>
</dbReference>
<feature type="domain" description="Alpha-L-rhamnosidase C-terminal" evidence="3">
    <location>
        <begin position="659"/>
        <end position="723"/>
    </location>
</feature>
<feature type="chain" id="PRO_5011491342" evidence="1">
    <location>
        <begin position="24"/>
        <end position="774"/>
    </location>
</feature>
<dbReference type="Proteomes" id="UP000199421">
    <property type="component" value="Unassembled WGS sequence"/>
</dbReference>
<dbReference type="Gene3D" id="1.50.10.10">
    <property type="match status" value="1"/>
</dbReference>
<dbReference type="InterPro" id="IPR012341">
    <property type="entry name" value="6hp_glycosidase-like_sf"/>
</dbReference>
<dbReference type="AlphaFoldDB" id="A0A1H7JYR9"/>
<name>A0A1H7JYR9_OLID1</name>
<dbReference type="InterPro" id="IPR008928">
    <property type="entry name" value="6-hairpin_glycosidase_sf"/>
</dbReference>
<evidence type="ECO:0000313" key="5">
    <source>
        <dbReference type="Proteomes" id="UP000199421"/>
    </source>
</evidence>
<proteinExistence type="predicted"/>
<feature type="signal peptide" evidence="1">
    <location>
        <begin position="1"/>
        <end position="23"/>
    </location>
</feature>
<dbReference type="GO" id="GO:0005975">
    <property type="term" value="P:carbohydrate metabolic process"/>
    <property type="evidence" value="ECO:0007669"/>
    <property type="project" value="InterPro"/>
</dbReference>
<feature type="domain" description="Alpha-L-rhamnosidase six-hairpin glycosidase" evidence="2">
    <location>
        <begin position="333"/>
        <end position="657"/>
    </location>
</feature>
<dbReference type="Pfam" id="PF17390">
    <property type="entry name" value="Bac_rhamnosid_C"/>
    <property type="match status" value="1"/>
</dbReference>
<evidence type="ECO:0000259" key="2">
    <source>
        <dbReference type="Pfam" id="PF17389"/>
    </source>
</evidence>
<dbReference type="InterPro" id="IPR035396">
    <property type="entry name" value="Bac_rhamnosid6H"/>
</dbReference>
<gene>
    <name evidence="4" type="ORF">SAMN05661044_01164</name>
</gene>
<sequence length="774" mass="88806">MKNCLRMLFCFLLIFLVSATCFSQVEQWDAKWIGIPHTQKDTNIWTAFRKEFDITSLSKTVRTKIATDSKYWLWINGRMVVFEGQLKRGPNPQDTYYDELDLAPYLSEGKNTIAILTWYWGRDGYDHKSSGKSALLFEVTTDNERILSDSTWKVLRHPAYGNTNRPFPNYRLPEFNIYFDARKDVFQWQSTDFDDSSWADAIAYGKPPIGPWHHLLKRPIPFWKDEGLLNYVNSADIPKQCTGELIIAKLPKNISITPYLKIEASAGQKIDIRTDNYKGGSEYNVRTEYITKDGVQEFETYGYMNGHEVHYLIPKGVKIIDLKYRETRYDTEKVGFFKADDEFYNKLWEKAYTTLNVNLRDAIQDPDRERAQWWGDAVILMGEMLYACDRNSEKIMQKAIHNLVDWQKPSGVLYSPVPAGSWTGELPAQMLAAVGKYGFWNYYQYTGDSAIIHYVYPAVRKYLLLWQLGGDGLVIHRAGDWDWMDWGSDIDTPLIENAWYYMALDAAVKMARATGHELDIPEYQKRLSSIKENYNKKFWNGKAYKSLLNKGVTDDRGNGLAVVAGIADREKHGAIRRLLQTEYHASPYMEKYVLESLFMMQDATGALERMKKRYAKMVESPLTTLWEGWGIGAEGYGGGSYNHGWSGGPLTLMAQYIAGIAPQKPGYRVFSVIPQLGNLRNIRCVAPTAWGNITMNLTRGERKLNLDVNIPVGTNALVGIPRVDPNFSNIAINGLDLFKNGKFTTGKNGLSFVKEDSNYFYFNVREGQWTFELF</sequence>
<dbReference type="PANTHER" id="PTHR34987:SF4">
    <property type="entry name" value="ALPHA-L-RHAMNOSIDASE C-TERMINAL DOMAIN-CONTAINING PROTEIN"/>
    <property type="match status" value="1"/>
</dbReference>
<reference evidence="5" key="1">
    <citation type="submission" date="2016-10" db="EMBL/GenBank/DDBJ databases">
        <authorList>
            <person name="Varghese N."/>
            <person name="Submissions S."/>
        </authorList>
    </citation>
    <scope>NUCLEOTIDE SEQUENCE [LARGE SCALE GENOMIC DNA]</scope>
    <source>
        <strain evidence="5">DSM 18733</strain>
    </source>
</reference>
<evidence type="ECO:0000313" key="4">
    <source>
        <dbReference type="EMBL" id="SEK79436.1"/>
    </source>
</evidence>
<keyword evidence="1" id="KW-0732">Signal</keyword>
<evidence type="ECO:0000256" key="1">
    <source>
        <dbReference type="SAM" id="SignalP"/>
    </source>
</evidence>